<dbReference type="Gramene" id="Aco011969.1.mrna1">
    <property type="protein sequence ID" value="Aco011969.1.mrna1"/>
    <property type="gene ID" value="Aco011969.1.path1"/>
</dbReference>
<evidence type="ECO:0000259" key="4">
    <source>
        <dbReference type="PROSITE" id="PS50013"/>
    </source>
</evidence>
<dbReference type="SUPFAM" id="SSF54160">
    <property type="entry name" value="Chromo domain-like"/>
    <property type="match status" value="3"/>
</dbReference>
<organism evidence="5 6">
    <name type="scientific">Ananas comosus</name>
    <name type="common">Pineapple</name>
    <name type="synonym">Ananas ananas</name>
    <dbReference type="NCBI Taxonomy" id="4615"/>
    <lineage>
        <taxon>Eukaryota</taxon>
        <taxon>Viridiplantae</taxon>
        <taxon>Streptophyta</taxon>
        <taxon>Embryophyta</taxon>
        <taxon>Tracheophyta</taxon>
        <taxon>Spermatophyta</taxon>
        <taxon>Magnoliopsida</taxon>
        <taxon>Liliopsida</taxon>
        <taxon>Poales</taxon>
        <taxon>Bromeliaceae</taxon>
        <taxon>Bromelioideae</taxon>
        <taxon>Ananas</taxon>
    </lineage>
</organism>
<feature type="repeat" description="ANK" evidence="3">
    <location>
        <begin position="202"/>
        <end position="234"/>
    </location>
</feature>
<evidence type="ECO:0000256" key="2">
    <source>
        <dbReference type="ARBA" id="ARBA00023043"/>
    </source>
</evidence>
<dbReference type="PROSITE" id="PS50088">
    <property type="entry name" value="ANK_REPEAT"/>
    <property type="match status" value="2"/>
</dbReference>
<reference evidence="5" key="1">
    <citation type="journal article" date="2015" name="Nat. Genet.">
        <title>The pineapple genome and the evolution of CAM photosynthesis.</title>
        <authorList>
            <person name="Ming R."/>
            <person name="VanBuren R."/>
            <person name="Wai C.M."/>
            <person name="Tang H."/>
            <person name="Schatz M.C."/>
            <person name="Bowers J.E."/>
            <person name="Lyons E."/>
            <person name="Wang M.L."/>
            <person name="Chen J."/>
            <person name="Biggers E."/>
            <person name="Zhang J."/>
            <person name="Huang L."/>
            <person name="Zhang L."/>
            <person name="Miao W."/>
            <person name="Zhang J."/>
            <person name="Ye Z."/>
            <person name="Miao C."/>
            <person name="Lin Z."/>
            <person name="Wang H."/>
            <person name="Zhou H."/>
            <person name="Yim W.C."/>
            <person name="Priest H.D."/>
            <person name="Zheng C."/>
            <person name="Woodhouse M."/>
            <person name="Edger P.P."/>
            <person name="Guyot R."/>
            <person name="Guo H.B."/>
            <person name="Guo H."/>
            <person name="Zheng G."/>
            <person name="Singh R."/>
            <person name="Sharma A."/>
            <person name="Min X."/>
            <person name="Zheng Y."/>
            <person name="Lee H."/>
            <person name="Gurtowski J."/>
            <person name="Sedlazeck F.J."/>
            <person name="Harkess A."/>
            <person name="McKain M.R."/>
            <person name="Liao Z."/>
            <person name="Fang J."/>
            <person name="Liu J."/>
            <person name="Zhang X."/>
            <person name="Zhang Q."/>
            <person name="Hu W."/>
            <person name="Qin Y."/>
            <person name="Wang K."/>
            <person name="Chen L.Y."/>
            <person name="Shirley N."/>
            <person name="Lin Y.R."/>
            <person name="Liu L.Y."/>
            <person name="Hernandez A.G."/>
            <person name="Wright C.L."/>
            <person name="Bulone V."/>
            <person name="Tuskan G.A."/>
            <person name="Heath K."/>
            <person name="Zee F."/>
            <person name="Moore P.H."/>
            <person name="Sunkar R."/>
            <person name="Leebens-Mack J.H."/>
            <person name="Mockler T."/>
            <person name="Bennetzen J.L."/>
            <person name="Freeling M."/>
            <person name="Sankoff D."/>
            <person name="Paterson A.H."/>
            <person name="Zhu X."/>
            <person name="Yang X."/>
            <person name="Smith J.A."/>
            <person name="Cushman J.C."/>
            <person name="Paull R.E."/>
            <person name="Yu Q."/>
        </authorList>
    </citation>
    <scope>NUCLEOTIDE SEQUENCE [LARGE SCALE GENOMIC DNA]</scope>
    <source>
        <strain evidence="5">cv. F153</strain>
    </source>
</reference>
<dbReference type="InterPro" id="IPR002110">
    <property type="entry name" value="Ankyrin_rpt"/>
</dbReference>
<dbReference type="PROSITE" id="PS50297">
    <property type="entry name" value="ANK_REP_REGION"/>
    <property type="match status" value="2"/>
</dbReference>
<feature type="repeat" description="ANK" evidence="3">
    <location>
        <begin position="167"/>
        <end position="199"/>
    </location>
</feature>
<protein>
    <submittedName>
        <fullName evidence="6">Probable signal recognition particle 43 kDa protein, chloroplastic</fullName>
    </submittedName>
</protein>
<dbReference type="InterPro" id="IPR016197">
    <property type="entry name" value="Chromo-like_dom_sf"/>
</dbReference>
<evidence type="ECO:0000313" key="5">
    <source>
        <dbReference type="Proteomes" id="UP000515123"/>
    </source>
</evidence>
<dbReference type="OrthoDB" id="341259at2759"/>
<dbReference type="InterPro" id="IPR000953">
    <property type="entry name" value="Chromo/chromo_shadow_dom"/>
</dbReference>
<keyword evidence="1" id="KW-0677">Repeat</keyword>
<dbReference type="SUPFAM" id="SSF48403">
    <property type="entry name" value="Ankyrin repeat"/>
    <property type="match status" value="1"/>
</dbReference>
<evidence type="ECO:0000256" key="3">
    <source>
        <dbReference type="PROSITE-ProRule" id="PRU00023"/>
    </source>
</evidence>
<dbReference type="PRINTS" id="PR01415">
    <property type="entry name" value="ANKYRIN"/>
</dbReference>
<dbReference type="CDD" id="cd18628">
    <property type="entry name" value="CD3_cpSRP43_like"/>
    <property type="match status" value="1"/>
</dbReference>
<dbReference type="InterPro" id="IPR036770">
    <property type="entry name" value="Ankyrin_rpt-contain_sf"/>
</dbReference>
<dbReference type="InterPro" id="IPR023780">
    <property type="entry name" value="Chromo_domain"/>
</dbReference>
<proteinExistence type="predicted"/>
<gene>
    <name evidence="6" type="primary">LOC109707513</name>
</gene>
<dbReference type="PANTHER" id="PTHR24189:SF50">
    <property type="entry name" value="ANKYRIN REPEAT AND SOCS BOX PROTEIN 2"/>
    <property type="match status" value="1"/>
</dbReference>
<feature type="domain" description="Chromo" evidence="4">
    <location>
        <begin position="329"/>
        <end position="384"/>
    </location>
</feature>
<keyword evidence="5" id="KW-1185">Reference proteome</keyword>
<dbReference type="Gene3D" id="2.40.50.40">
    <property type="match status" value="3"/>
</dbReference>
<dbReference type="InterPro" id="IPR030300">
    <property type="entry name" value="CPSRP43_chromodomain_3"/>
</dbReference>
<dbReference type="PROSITE" id="PS50013">
    <property type="entry name" value="CHROMO_2"/>
    <property type="match status" value="1"/>
</dbReference>
<dbReference type="Pfam" id="PF00385">
    <property type="entry name" value="Chromo"/>
    <property type="match status" value="1"/>
</dbReference>
<dbReference type="Proteomes" id="UP000515123">
    <property type="component" value="Linkage group 3"/>
</dbReference>
<reference evidence="6" key="2">
    <citation type="submission" date="2025-08" db="UniProtKB">
        <authorList>
            <consortium name="RefSeq"/>
        </authorList>
    </citation>
    <scope>IDENTIFICATION</scope>
    <source>
        <tissue evidence="6">Leaf</tissue>
    </source>
</reference>
<dbReference type="InterPro" id="IPR050745">
    <property type="entry name" value="Multifunctional_regulatory"/>
</dbReference>
<accession>A0A6P5ET95</accession>
<dbReference type="SMART" id="SM00248">
    <property type="entry name" value="ANK"/>
    <property type="match status" value="3"/>
</dbReference>
<dbReference type="RefSeq" id="XP_020084415.1">
    <property type="nucleotide sequence ID" value="XM_020228826.1"/>
</dbReference>
<dbReference type="Pfam" id="PF13857">
    <property type="entry name" value="Ank_5"/>
    <property type="match status" value="1"/>
</dbReference>
<keyword evidence="2 3" id="KW-0040">ANK repeat</keyword>
<dbReference type="PANTHER" id="PTHR24189">
    <property type="entry name" value="MYOTROPHIN"/>
    <property type="match status" value="1"/>
</dbReference>
<dbReference type="Gene3D" id="1.25.40.20">
    <property type="entry name" value="Ankyrin repeat-containing domain"/>
    <property type="match status" value="1"/>
</dbReference>
<dbReference type="SMART" id="SM00298">
    <property type="entry name" value="CHROMO"/>
    <property type="match status" value="3"/>
</dbReference>
<dbReference type="AlphaFoldDB" id="A0A6P5ET95"/>
<dbReference type="GeneID" id="109707513"/>
<sequence>MEAVVVNPSLSRLKLPPLKSQTLTFPRPIPTTLNPHLPRRRHYRLLFAFRDQSPHPPVAADEEEEEEEEEVGEYYGEVNRIIGSRSVRAPVFSDDGSATAEASTEYLVEWKDGHAPSWVPASGVAADVVAEYETPWWTAAKKGDAAALSALLADPSAARDPDAQDPDGRTALHFAAGLGSDDCVRALAEAGADLDRPDRAGGGLRPLHMAAGYGRPAAVRALLEAGADAEAVDGRGRTALELAREVLAATPRGDPTAFARRVGVEAAAAELEAAVYEWGEVARVVEARGEGKRREYLVEWRDGGERDWVRAEWVADDVAADFEAGLEYGVAEAVVGRRDAAEGREYLVKWVDIEDATWEPQENVDPELVQEFERQQAAADRPGGAPQEALRRWAENF</sequence>
<evidence type="ECO:0000256" key="1">
    <source>
        <dbReference type="ARBA" id="ARBA00022737"/>
    </source>
</evidence>
<name>A0A6P5ET95_ANACO</name>
<evidence type="ECO:0000313" key="6">
    <source>
        <dbReference type="RefSeq" id="XP_020084415.1"/>
    </source>
</evidence>